<proteinExistence type="predicted"/>
<dbReference type="EMBL" id="CM056742">
    <property type="protein sequence ID" value="KAJ8679647.1"/>
    <property type="molecule type" value="Genomic_DNA"/>
</dbReference>
<gene>
    <name evidence="1" type="ORF">QAD02_015434</name>
</gene>
<reference evidence="1" key="1">
    <citation type="submission" date="2023-04" db="EMBL/GenBank/DDBJ databases">
        <title>A chromosome-level genome assembly of the parasitoid wasp Eretmocerus hayati.</title>
        <authorList>
            <person name="Zhong Y."/>
            <person name="Liu S."/>
            <person name="Liu Y."/>
        </authorList>
    </citation>
    <scope>NUCLEOTIDE SEQUENCE</scope>
    <source>
        <strain evidence="1">ZJU_SS_LIU_2023</strain>
    </source>
</reference>
<organism evidence="1 2">
    <name type="scientific">Eretmocerus hayati</name>
    <dbReference type="NCBI Taxonomy" id="131215"/>
    <lineage>
        <taxon>Eukaryota</taxon>
        <taxon>Metazoa</taxon>
        <taxon>Ecdysozoa</taxon>
        <taxon>Arthropoda</taxon>
        <taxon>Hexapoda</taxon>
        <taxon>Insecta</taxon>
        <taxon>Pterygota</taxon>
        <taxon>Neoptera</taxon>
        <taxon>Endopterygota</taxon>
        <taxon>Hymenoptera</taxon>
        <taxon>Apocrita</taxon>
        <taxon>Proctotrupomorpha</taxon>
        <taxon>Chalcidoidea</taxon>
        <taxon>Aphelinidae</taxon>
        <taxon>Aphelininae</taxon>
        <taxon>Eretmocerus</taxon>
    </lineage>
</organism>
<sequence>MEDPIEIKYWLEDPTSEAALNECERAAKWFEKASCLIARDPRVSEEDNNKFLDMMERYFEQDEKDKLVDARPECHYQIGVTPEGKEFPRCAFDPSCHELIKELNKNPANSAHLPTKPDAKWRFFHRVGPRPKSTKFAELNADPVCPAAIPEFLNVMDSWGKKLLETSFTLSEMIAVGFGLPRDAFTKLMDYGPHLLAPTGSDLKKHGTMETILAGFHRDLSFITCHGKSRFPGLDIWLRDGTKFPVSIPDGCILAQAGMELEHLTGGRVIAGWHEVWVNDKTLAAIERAKQSGKSLWRISSTLFAHIASDVEMSPLVGTEEEISAASKKYPKILAGHHVENELQAINLKNSR</sequence>
<comment type="caution">
    <text evidence="1">The sequence shown here is derived from an EMBL/GenBank/DDBJ whole genome shotgun (WGS) entry which is preliminary data.</text>
</comment>
<accession>A0ACC2PB06</accession>
<protein>
    <submittedName>
        <fullName evidence="1">Uncharacterized protein</fullName>
    </submittedName>
</protein>
<evidence type="ECO:0000313" key="1">
    <source>
        <dbReference type="EMBL" id="KAJ8679647.1"/>
    </source>
</evidence>
<keyword evidence="2" id="KW-1185">Reference proteome</keyword>
<evidence type="ECO:0000313" key="2">
    <source>
        <dbReference type="Proteomes" id="UP001239111"/>
    </source>
</evidence>
<name>A0ACC2PB06_9HYME</name>
<dbReference type="Proteomes" id="UP001239111">
    <property type="component" value="Chromosome 2"/>
</dbReference>